<evidence type="ECO:0000313" key="2">
    <source>
        <dbReference type="EMBL" id="KAB5313896.1"/>
    </source>
</evidence>
<evidence type="ECO:0000313" key="16">
    <source>
        <dbReference type="Proteomes" id="UP000284604"/>
    </source>
</evidence>
<dbReference type="AlphaFoldDB" id="A0A108T8H3"/>
<protein>
    <submittedName>
        <fullName evidence="1">DUF4248 domain-containing protein</fullName>
    </submittedName>
</protein>
<dbReference type="Proteomes" id="UP000283310">
    <property type="component" value="Unassembled WGS sequence"/>
</dbReference>
<reference evidence="3 11" key="1">
    <citation type="journal article" date="2016" name="BMC Genomics">
        <title>Type VI secretion systems of human gut Bacteroidales segregate into three genetic architectures, two of which are contained on mobile genetic elements.</title>
        <authorList>
            <person name="Coyne M.J."/>
            <person name="Roelofs K.G."/>
            <person name="Comstock L.E."/>
        </authorList>
    </citation>
    <scope>NUCLEOTIDE SEQUENCE [LARGE SCALE GENOMIC DNA]</scope>
    <source>
        <strain evidence="3 11">CL09T03C01</strain>
    </source>
</reference>
<dbReference type="Pfam" id="PF14053">
    <property type="entry name" value="DUF4248"/>
    <property type="match status" value="1"/>
</dbReference>
<reference evidence="19 20" key="4">
    <citation type="journal article" date="2019" name="Nat. Med.">
        <title>A library of human gut bacterial isolates paired with longitudinal multiomics data enables mechanistic microbiome research.</title>
        <authorList>
            <person name="Poyet M."/>
            <person name="Groussin M."/>
            <person name="Gibbons S.M."/>
            <person name="Avila-Pacheco J."/>
            <person name="Jiang X."/>
            <person name="Kearney S.M."/>
            <person name="Perrotta A.R."/>
            <person name="Berdy B."/>
            <person name="Zhao S."/>
            <person name="Lieberman T.D."/>
            <person name="Swanson P.K."/>
            <person name="Smith M."/>
            <person name="Roesemann S."/>
            <person name="Alexander J.E."/>
            <person name="Rich S.A."/>
            <person name="Livny J."/>
            <person name="Vlamakis H."/>
            <person name="Clish C."/>
            <person name="Bullock K."/>
            <person name="Deik A."/>
            <person name="Scott J."/>
            <person name="Pierce K.A."/>
            <person name="Xavier R.J."/>
            <person name="Alm E.J."/>
        </authorList>
    </citation>
    <scope>NUCLEOTIDE SEQUENCE [LARGE SCALE GENOMIC DNA]</scope>
    <source>
        <strain evidence="1 19">BIOML-A17</strain>
        <strain evidence="2 20">BIOML-A6</strain>
    </source>
</reference>
<dbReference type="EMBL" id="QSGN01000038">
    <property type="protein sequence ID" value="RHB26156.1"/>
    <property type="molecule type" value="Genomic_DNA"/>
</dbReference>
<organism evidence="3 11">
    <name type="scientific">Bacteroides stercoris</name>
    <dbReference type="NCBI Taxonomy" id="46506"/>
    <lineage>
        <taxon>Bacteria</taxon>
        <taxon>Pseudomonadati</taxon>
        <taxon>Bacteroidota</taxon>
        <taxon>Bacteroidia</taxon>
        <taxon>Bacteroidales</taxon>
        <taxon>Bacteroidaceae</taxon>
        <taxon>Bacteroides</taxon>
    </lineage>
</organism>
<dbReference type="EMBL" id="QRTW01000010">
    <property type="protein sequence ID" value="RGR14289.1"/>
    <property type="molecule type" value="Genomic_DNA"/>
</dbReference>
<dbReference type="Proteomes" id="UP000467334">
    <property type="component" value="Unassembled WGS sequence"/>
</dbReference>
<name>A0A108T8H3_BACSE</name>
<evidence type="ECO:0000313" key="14">
    <source>
        <dbReference type="Proteomes" id="UP000283482"/>
    </source>
</evidence>
<dbReference type="Proteomes" id="UP000284604">
    <property type="component" value="Unassembled WGS sequence"/>
</dbReference>
<evidence type="ECO:0000313" key="19">
    <source>
        <dbReference type="Proteomes" id="UP000440773"/>
    </source>
</evidence>
<evidence type="ECO:0000313" key="3">
    <source>
        <dbReference type="EMBL" id="KWR55310.1"/>
    </source>
</evidence>
<evidence type="ECO:0000313" key="1">
    <source>
        <dbReference type="EMBL" id="KAB5280210.1"/>
    </source>
</evidence>
<dbReference type="RefSeq" id="WP_005651951.1">
    <property type="nucleotide sequence ID" value="NZ_AP031449.1"/>
</dbReference>
<dbReference type="EMBL" id="LRGC01000006">
    <property type="protein sequence ID" value="KWR55310.1"/>
    <property type="molecule type" value="Genomic_DNA"/>
</dbReference>
<evidence type="ECO:0000313" key="9">
    <source>
        <dbReference type="EMBL" id="RHC31918.1"/>
    </source>
</evidence>
<dbReference type="EMBL" id="WCLE01000018">
    <property type="protein sequence ID" value="KAB5313896.1"/>
    <property type="molecule type" value="Genomic_DNA"/>
</dbReference>
<evidence type="ECO:0000313" key="6">
    <source>
        <dbReference type="EMBL" id="RGR25362.1"/>
    </source>
</evidence>
<dbReference type="Proteomes" id="UP000261223">
    <property type="component" value="Unassembled WGS sequence"/>
</dbReference>
<dbReference type="Proteomes" id="UP000284161">
    <property type="component" value="Unassembled WGS sequence"/>
</dbReference>
<evidence type="ECO:0000313" key="13">
    <source>
        <dbReference type="Proteomes" id="UP000283310"/>
    </source>
</evidence>
<dbReference type="EMBL" id="WCLP01000036">
    <property type="protein sequence ID" value="KAB5280210.1"/>
    <property type="molecule type" value="Genomic_DNA"/>
</dbReference>
<evidence type="ECO:0000313" key="12">
    <source>
        <dbReference type="Proteomes" id="UP000261223"/>
    </source>
</evidence>
<evidence type="ECO:0000313" key="11">
    <source>
        <dbReference type="Proteomes" id="UP000056419"/>
    </source>
</evidence>
<evidence type="ECO:0000313" key="10">
    <source>
        <dbReference type="EMBL" id="RHM21035.1"/>
    </source>
</evidence>
<evidence type="ECO:0000313" key="7">
    <source>
        <dbReference type="EMBL" id="RGW93639.1"/>
    </source>
</evidence>
<evidence type="ECO:0000313" key="18">
    <source>
        <dbReference type="Proteomes" id="UP000285305"/>
    </source>
</evidence>
<dbReference type="GeneID" id="31795789"/>
<gene>
    <name evidence="3" type="ORF">AA415_01760</name>
    <name evidence="9" type="ORF">DW853_06050</name>
    <name evidence="8" type="ORF">DW889_13250</name>
    <name evidence="7" type="ORF">DWV41_15380</name>
    <name evidence="6" type="ORF">DWY58_18050</name>
    <name evidence="5" type="ORF">DWY65_07515</name>
    <name evidence="10" type="ORF">DWZ78_03675</name>
    <name evidence="4" type="ORF">DXC34_16015</name>
    <name evidence="2" type="ORF">F9958_10015</name>
    <name evidence="1" type="ORF">F9962_13240</name>
</gene>
<dbReference type="EMBL" id="QSBD01000035">
    <property type="protein sequence ID" value="RGW93639.1"/>
    <property type="molecule type" value="Genomic_DNA"/>
</dbReference>
<sequence length="75" mass="9011">MENENDFRIRTYTKRELACLYCPNTTARCAIRTLTRWIKRNSELYAELLLTGYHARVRTFMPRQVGIIVRYLNEP</sequence>
<dbReference type="Proteomes" id="UP000284777">
    <property type="component" value="Unassembled WGS sequence"/>
</dbReference>
<keyword evidence="11" id="KW-1185">Reference proteome</keyword>
<evidence type="ECO:0000313" key="17">
    <source>
        <dbReference type="Proteomes" id="UP000284777"/>
    </source>
</evidence>
<reference evidence="12 13" key="3">
    <citation type="submission" date="2018-08" db="EMBL/GenBank/DDBJ databases">
        <title>A genome reference for cultivated species of the human gut microbiota.</title>
        <authorList>
            <person name="Zou Y."/>
            <person name="Xue W."/>
            <person name="Luo G."/>
        </authorList>
    </citation>
    <scope>NUCLEOTIDE SEQUENCE [LARGE SCALE GENOMIC DNA]</scope>
    <source>
        <strain evidence="7 17">AF05-4</strain>
        <strain evidence="6 15">AF25-6</strain>
        <strain evidence="5 13">AF26-20BH</strain>
        <strain evidence="10 16">AF35-20</strain>
        <strain evidence="9 18">AM36-9BH</strain>
        <strain evidence="8 14">AM40-34</strain>
        <strain evidence="4 12">TF03-6</strain>
    </source>
</reference>
<dbReference type="STRING" id="46506.AA415_01760"/>
<dbReference type="Proteomes" id="UP000285305">
    <property type="component" value="Unassembled WGS sequence"/>
</dbReference>
<evidence type="ECO:0000313" key="20">
    <source>
        <dbReference type="Proteomes" id="UP000467334"/>
    </source>
</evidence>
<comment type="caution">
    <text evidence="3">The sequence shown here is derived from an EMBL/GenBank/DDBJ whole genome shotgun (WGS) entry which is preliminary data.</text>
</comment>
<dbReference type="Proteomes" id="UP000283482">
    <property type="component" value="Unassembled WGS sequence"/>
</dbReference>
<reference evidence="3" key="2">
    <citation type="submission" date="2016-01" db="EMBL/GenBank/DDBJ databases">
        <authorList>
            <person name="McClelland M."/>
            <person name="Jain A."/>
            <person name="Saraogi P."/>
            <person name="Mendelson R."/>
            <person name="Westerman R."/>
            <person name="SanMiguel P."/>
            <person name="Csonka L."/>
        </authorList>
    </citation>
    <scope>NUCLEOTIDE SEQUENCE</scope>
    <source>
        <strain evidence="3">CL09T03C01</strain>
    </source>
</reference>
<dbReference type="EMBL" id="QRPN01000003">
    <property type="protein sequence ID" value="RHM21035.1"/>
    <property type="molecule type" value="Genomic_DNA"/>
</dbReference>
<dbReference type="EMBL" id="QSHQ01000008">
    <property type="protein sequence ID" value="RHC31918.1"/>
    <property type="molecule type" value="Genomic_DNA"/>
</dbReference>
<proteinExistence type="predicted"/>
<dbReference type="EMBL" id="QRUB01000037">
    <property type="protein sequence ID" value="RGR25362.1"/>
    <property type="molecule type" value="Genomic_DNA"/>
</dbReference>
<dbReference type="EMBL" id="QSSV01000026">
    <property type="protein sequence ID" value="RGM10031.1"/>
    <property type="molecule type" value="Genomic_DNA"/>
</dbReference>
<evidence type="ECO:0000313" key="15">
    <source>
        <dbReference type="Proteomes" id="UP000284161"/>
    </source>
</evidence>
<dbReference type="Proteomes" id="UP000056419">
    <property type="component" value="Unassembled WGS sequence"/>
</dbReference>
<evidence type="ECO:0000313" key="8">
    <source>
        <dbReference type="EMBL" id="RHB26156.1"/>
    </source>
</evidence>
<dbReference type="PATRIC" id="fig|46506.5.peg.1872"/>
<evidence type="ECO:0000313" key="5">
    <source>
        <dbReference type="EMBL" id="RGR14289.1"/>
    </source>
</evidence>
<evidence type="ECO:0000313" key="4">
    <source>
        <dbReference type="EMBL" id="RGM10031.1"/>
    </source>
</evidence>
<dbReference type="Proteomes" id="UP000440773">
    <property type="component" value="Unassembled WGS sequence"/>
</dbReference>
<accession>A0A108T8H3</accession>
<dbReference type="InterPro" id="IPR025342">
    <property type="entry name" value="DUF4248"/>
</dbReference>